<evidence type="ECO:0000256" key="3">
    <source>
        <dbReference type="ARBA" id="ARBA00022723"/>
    </source>
</evidence>
<evidence type="ECO:0000256" key="4">
    <source>
        <dbReference type="ARBA" id="ARBA00022982"/>
    </source>
</evidence>
<dbReference type="Pfam" id="PF13442">
    <property type="entry name" value="Cytochrome_CBB3"/>
    <property type="match status" value="1"/>
</dbReference>
<dbReference type="InterPro" id="IPR051459">
    <property type="entry name" value="Cytochrome_c-type_DH"/>
</dbReference>
<dbReference type="PRINTS" id="PR00606">
    <property type="entry name" value="CYTCHROMECID"/>
</dbReference>
<evidence type="ECO:0000313" key="9">
    <source>
        <dbReference type="EMBL" id="OWS68825.1"/>
    </source>
</evidence>
<protein>
    <submittedName>
        <fullName evidence="9">Cytochrome C</fullName>
    </submittedName>
</protein>
<feature type="signal peptide" evidence="7">
    <location>
        <begin position="1"/>
        <end position="26"/>
    </location>
</feature>
<dbReference type="Gene3D" id="1.10.760.10">
    <property type="entry name" value="Cytochrome c-like domain"/>
    <property type="match status" value="2"/>
</dbReference>
<dbReference type="PROSITE" id="PS51007">
    <property type="entry name" value="CYTC"/>
    <property type="match status" value="2"/>
</dbReference>
<dbReference type="GO" id="GO:0005506">
    <property type="term" value="F:iron ion binding"/>
    <property type="evidence" value="ECO:0007669"/>
    <property type="project" value="InterPro"/>
</dbReference>
<dbReference type="Pfam" id="PF00034">
    <property type="entry name" value="Cytochrom_C"/>
    <property type="match status" value="1"/>
</dbReference>
<keyword evidence="7" id="KW-0732">Signal</keyword>
<keyword evidence="2 6" id="KW-0349">Heme</keyword>
<feature type="binding site" description="covalent" evidence="6">
    <location>
        <position position="294"/>
    </location>
    <ligand>
        <name>heme c</name>
        <dbReference type="ChEBI" id="CHEBI:61717"/>
    </ligand>
</feature>
<feature type="chain" id="PRO_5012445544" evidence="7">
    <location>
        <begin position="27"/>
        <end position="365"/>
    </location>
</feature>
<gene>
    <name evidence="9" type="ORF">CBI31_09770</name>
</gene>
<feature type="domain" description="Cytochrome c" evidence="8">
    <location>
        <begin position="280"/>
        <end position="365"/>
    </location>
</feature>
<dbReference type="Proteomes" id="UP000197528">
    <property type="component" value="Unassembled WGS sequence"/>
</dbReference>
<dbReference type="SUPFAM" id="SSF46626">
    <property type="entry name" value="Cytochrome c"/>
    <property type="match status" value="2"/>
</dbReference>
<evidence type="ECO:0000256" key="5">
    <source>
        <dbReference type="ARBA" id="ARBA00023004"/>
    </source>
</evidence>
<dbReference type="EMBL" id="NGUP01000006">
    <property type="protein sequence ID" value="OWS68825.1"/>
    <property type="molecule type" value="Genomic_DNA"/>
</dbReference>
<name>A0A254PQJ3_9BURK</name>
<proteinExistence type="predicted"/>
<evidence type="ECO:0000313" key="10">
    <source>
        <dbReference type="Proteomes" id="UP000197528"/>
    </source>
</evidence>
<comment type="caution">
    <text evidence="9">The sequence shown here is derived from an EMBL/GenBank/DDBJ whole genome shotgun (WGS) entry which is preliminary data.</text>
</comment>
<evidence type="ECO:0000256" key="2">
    <source>
        <dbReference type="ARBA" id="ARBA00022617"/>
    </source>
</evidence>
<reference evidence="9 10" key="1">
    <citation type="submission" date="2017-05" db="EMBL/GenBank/DDBJ databases">
        <title>Genome of Polynucleobacter sp. MWH-Feld-100.</title>
        <authorList>
            <person name="Hahn M.W."/>
        </authorList>
    </citation>
    <scope>NUCLEOTIDE SEQUENCE [LARGE SCALE GENOMIC DNA]</scope>
    <source>
        <strain evidence="9 10">MWH-Feld-100</strain>
    </source>
</reference>
<dbReference type="PANTHER" id="PTHR35008">
    <property type="entry name" value="BLL4482 PROTEIN-RELATED"/>
    <property type="match status" value="1"/>
</dbReference>
<dbReference type="AlphaFoldDB" id="A0A254PQJ3"/>
<feature type="binding site" description="covalent" evidence="6">
    <location>
        <position position="343"/>
    </location>
    <ligand>
        <name>heme c</name>
        <dbReference type="ChEBI" id="CHEBI:61717"/>
    </ligand>
</feature>
<organism evidence="9 10">
    <name type="scientific">Polynucleobacter campilacus</name>
    <dbReference type="NCBI Taxonomy" id="1743163"/>
    <lineage>
        <taxon>Bacteria</taxon>
        <taxon>Pseudomonadati</taxon>
        <taxon>Pseudomonadota</taxon>
        <taxon>Betaproteobacteria</taxon>
        <taxon>Burkholderiales</taxon>
        <taxon>Burkholderiaceae</taxon>
        <taxon>Polynucleobacter</taxon>
    </lineage>
</organism>
<dbReference type="InterPro" id="IPR009056">
    <property type="entry name" value="Cyt_c-like_dom"/>
</dbReference>
<evidence type="ECO:0000256" key="6">
    <source>
        <dbReference type="PIRSR" id="PIRSR602324-1"/>
    </source>
</evidence>
<dbReference type="GO" id="GO:0020037">
    <property type="term" value="F:heme binding"/>
    <property type="evidence" value="ECO:0007669"/>
    <property type="project" value="InterPro"/>
</dbReference>
<keyword evidence="3 6" id="KW-0479">Metal-binding</keyword>
<keyword evidence="10" id="KW-1185">Reference proteome</keyword>
<comment type="PTM">
    <text evidence="6">Binds 1 heme c group covalently per subunit.</text>
</comment>
<dbReference type="RefSeq" id="WP_088526222.1">
    <property type="nucleotide sequence ID" value="NZ_NGUP01000006.1"/>
</dbReference>
<dbReference type="InterPro" id="IPR036909">
    <property type="entry name" value="Cyt_c-like_dom_sf"/>
</dbReference>
<accession>A0A254PQJ3</accession>
<dbReference type="OrthoDB" id="9811281at2"/>
<feature type="binding site" description="covalent" evidence="6">
    <location>
        <position position="298"/>
    </location>
    <ligand>
        <name>heme c</name>
        <dbReference type="ChEBI" id="CHEBI:61717"/>
    </ligand>
</feature>
<keyword evidence="1" id="KW-0813">Transport</keyword>
<evidence type="ECO:0000256" key="1">
    <source>
        <dbReference type="ARBA" id="ARBA00022448"/>
    </source>
</evidence>
<evidence type="ECO:0000256" key="7">
    <source>
        <dbReference type="SAM" id="SignalP"/>
    </source>
</evidence>
<keyword evidence="5 6" id="KW-0408">Iron</keyword>
<dbReference type="PANTHER" id="PTHR35008:SF8">
    <property type="entry name" value="ALCOHOL DEHYDROGENASE CYTOCHROME C SUBUNIT"/>
    <property type="match status" value="1"/>
</dbReference>
<dbReference type="GO" id="GO:0009055">
    <property type="term" value="F:electron transfer activity"/>
    <property type="evidence" value="ECO:0007669"/>
    <property type="project" value="InterPro"/>
</dbReference>
<sequence length="365" mass="39178">MFKLDKLFARIVLLSLAVFSAQLTYAQSAQSTQNSSKFPGIGRNATTAEVMAWDIDVRPDFKGLPKGSGSVAQGQVIWEAKCASCHGVFGESNEIFTPIAGGTTTDDVKTGKVASLGDRKQPQRTTLMKVPTVSTLWDYIYRAMPWNAPRSLTPDDTYALVAFILSLGEIVPDDFVLSNANIAEVQKKMPNRNGMTRDHGFWTINGKPDVNGSSCMNNCVKFAQIGSELPDFARNAHGNIAEQNRLYGPYRGSDTTKPPIARLPGSSGEGLAHATDTPVATTKSPAALFKSQNCSACHAPNAKLVGPSITDVAAKYQGQGGAQEKLMAKVKNGGSGVWGSIPMPPQPQLSDEDRAILVRWMLTGK</sequence>
<feature type="domain" description="Cytochrome c" evidence="8">
    <location>
        <begin position="69"/>
        <end position="168"/>
    </location>
</feature>
<evidence type="ECO:0000259" key="8">
    <source>
        <dbReference type="PROSITE" id="PS51007"/>
    </source>
</evidence>
<keyword evidence="4" id="KW-0249">Electron transport</keyword>
<dbReference type="InterPro" id="IPR002324">
    <property type="entry name" value="Cyt_c_ID"/>
</dbReference>